<dbReference type="GO" id="GO:0046872">
    <property type="term" value="F:metal ion binding"/>
    <property type="evidence" value="ECO:0007669"/>
    <property type="project" value="UniProtKB-KW"/>
</dbReference>
<accession>A0A7X0MSL0</accession>
<evidence type="ECO:0000256" key="8">
    <source>
        <dbReference type="ARBA" id="ARBA00022842"/>
    </source>
</evidence>
<dbReference type="Pfam" id="PF01909">
    <property type="entry name" value="NTP_transf_2"/>
    <property type="match status" value="1"/>
</dbReference>
<name>A0A7X0MSL0_9HYPH</name>
<dbReference type="EMBL" id="JACHBU010000002">
    <property type="protein sequence ID" value="MBB6507543.1"/>
    <property type="molecule type" value="Genomic_DNA"/>
</dbReference>
<evidence type="ECO:0000259" key="10">
    <source>
        <dbReference type="Pfam" id="PF01909"/>
    </source>
</evidence>
<dbReference type="InterPro" id="IPR052038">
    <property type="entry name" value="Type-VII_TA_antitoxin"/>
</dbReference>
<keyword evidence="8" id="KW-0460">Magnesium</keyword>
<dbReference type="InterPro" id="IPR002934">
    <property type="entry name" value="Polymerase_NTP_transf_dom"/>
</dbReference>
<comment type="caution">
    <text evidence="11">The sequence shown here is derived from an EMBL/GenBank/DDBJ whole genome shotgun (WGS) entry which is preliminary data.</text>
</comment>
<evidence type="ECO:0000256" key="1">
    <source>
        <dbReference type="ARBA" id="ARBA00001946"/>
    </source>
</evidence>
<keyword evidence="12" id="KW-1185">Reference proteome</keyword>
<evidence type="ECO:0000256" key="7">
    <source>
        <dbReference type="ARBA" id="ARBA00022840"/>
    </source>
</evidence>
<dbReference type="PANTHER" id="PTHR33571:SF14">
    <property type="entry name" value="PROTEIN ADENYLYLTRANSFERASE MJ0435-RELATED"/>
    <property type="match status" value="1"/>
</dbReference>
<dbReference type="AlphaFoldDB" id="A0A7X0MSL0"/>
<evidence type="ECO:0000256" key="2">
    <source>
        <dbReference type="ARBA" id="ARBA00022649"/>
    </source>
</evidence>
<evidence type="ECO:0000313" key="12">
    <source>
        <dbReference type="Proteomes" id="UP000585437"/>
    </source>
</evidence>
<gene>
    <name evidence="11" type="ORF">F4695_000875</name>
</gene>
<reference evidence="11 12" key="1">
    <citation type="submission" date="2020-08" db="EMBL/GenBank/DDBJ databases">
        <title>The Agave Microbiome: Exploring the role of microbial communities in plant adaptations to desert environments.</title>
        <authorList>
            <person name="Partida-Martinez L.P."/>
        </authorList>
    </citation>
    <scope>NUCLEOTIDE SEQUENCE [LARGE SCALE GENOMIC DNA]</scope>
    <source>
        <strain evidence="11 12">AS3.12</strain>
    </source>
</reference>
<comment type="similarity">
    <text evidence="9">Belongs to the MntA antitoxin family.</text>
</comment>
<keyword evidence="3" id="KW-0808">Transferase</keyword>
<keyword evidence="6" id="KW-0547">Nucleotide-binding</keyword>
<comment type="cofactor">
    <cofactor evidence="1">
        <name>Mg(2+)</name>
        <dbReference type="ChEBI" id="CHEBI:18420"/>
    </cofactor>
</comment>
<evidence type="ECO:0000313" key="11">
    <source>
        <dbReference type="EMBL" id="MBB6507543.1"/>
    </source>
</evidence>
<dbReference type="InterPro" id="IPR043519">
    <property type="entry name" value="NT_sf"/>
</dbReference>
<keyword evidence="5" id="KW-0479">Metal-binding</keyword>
<dbReference type="Proteomes" id="UP000585437">
    <property type="component" value="Unassembled WGS sequence"/>
</dbReference>
<keyword evidence="4" id="KW-0548">Nucleotidyltransferase</keyword>
<dbReference type="SUPFAM" id="SSF81301">
    <property type="entry name" value="Nucleotidyltransferase"/>
    <property type="match status" value="1"/>
</dbReference>
<protein>
    <recommendedName>
        <fullName evidence="10">Polymerase nucleotidyl transferase domain-containing protein</fullName>
    </recommendedName>
</protein>
<evidence type="ECO:0000256" key="9">
    <source>
        <dbReference type="ARBA" id="ARBA00038276"/>
    </source>
</evidence>
<feature type="domain" description="Polymerase nucleotidyl transferase" evidence="10">
    <location>
        <begin position="22"/>
        <end position="71"/>
    </location>
</feature>
<dbReference type="GO" id="GO:0005524">
    <property type="term" value="F:ATP binding"/>
    <property type="evidence" value="ECO:0007669"/>
    <property type="project" value="UniProtKB-KW"/>
</dbReference>
<dbReference type="CDD" id="cd05403">
    <property type="entry name" value="NT_KNTase_like"/>
    <property type="match status" value="1"/>
</dbReference>
<evidence type="ECO:0000256" key="3">
    <source>
        <dbReference type="ARBA" id="ARBA00022679"/>
    </source>
</evidence>
<keyword evidence="2" id="KW-1277">Toxin-antitoxin system</keyword>
<evidence type="ECO:0000256" key="5">
    <source>
        <dbReference type="ARBA" id="ARBA00022723"/>
    </source>
</evidence>
<proteinExistence type="inferred from homology"/>
<dbReference type="Gene3D" id="3.30.460.10">
    <property type="entry name" value="Beta Polymerase, domain 2"/>
    <property type="match status" value="1"/>
</dbReference>
<sequence>MDKDQVIAKLREHEAELRAAGAERMSIFGSVARGEATDESDLDVLVTFSEPVIQSGWGYFTAVEELRALIVGITGVSSVDIVPEPLRRERFSRSVERDRAVAY</sequence>
<organism evidence="11 12">
    <name type="scientific">Rhizobium soli</name>
    <dbReference type="NCBI Taxonomy" id="424798"/>
    <lineage>
        <taxon>Bacteria</taxon>
        <taxon>Pseudomonadati</taxon>
        <taxon>Pseudomonadota</taxon>
        <taxon>Alphaproteobacteria</taxon>
        <taxon>Hyphomicrobiales</taxon>
        <taxon>Rhizobiaceae</taxon>
        <taxon>Rhizobium/Agrobacterium group</taxon>
        <taxon>Rhizobium</taxon>
    </lineage>
</organism>
<keyword evidence="7" id="KW-0067">ATP-binding</keyword>
<dbReference type="RefSeq" id="WP_184653966.1">
    <property type="nucleotide sequence ID" value="NZ_JACHBU010000002.1"/>
</dbReference>
<evidence type="ECO:0000256" key="4">
    <source>
        <dbReference type="ARBA" id="ARBA00022695"/>
    </source>
</evidence>
<dbReference type="GO" id="GO:0016779">
    <property type="term" value="F:nucleotidyltransferase activity"/>
    <property type="evidence" value="ECO:0007669"/>
    <property type="project" value="UniProtKB-KW"/>
</dbReference>
<dbReference type="PANTHER" id="PTHR33571">
    <property type="entry name" value="SSL8005 PROTEIN"/>
    <property type="match status" value="1"/>
</dbReference>
<evidence type="ECO:0000256" key="6">
    <source>
        <dbReference type="ARBA" id="ARBA00022741"/>
    </source>
</evidence>